<dbReference type="EMBL" id="RBAM01000017">
    <property type="protein sequence ID" value="RKN64171.1"/>
    <property type="molecule type" value="Genomic_DNA"/>
</dbReference>
<evidence type="ECO:0000313" key="2">
    <source>
        <dbReference type="Proteomes" id="UP000270343"/>
    </source>
</evidence>
<dbReference type="OrthoDB" id="3855669at2"/>
<dbReference type="Proteomes" id="UP000270343">
    <property type="component" value="Unassembled WGS sequence"/>
</dbReference>
<comment type="caution">
    <text evidence="1">The sequence shown here is derived from an EMBL/GenBank/DDBJ whole genome shotgun (WGS) entry which is preliminary data.</text>
</comment>
<keyword evidence="2" id="KW-1185">Reference proteome</keyword>
<organism evidence="1 2">
    <name type="scientific">Streptomyces klenkii</name>
    <dbReference type="NCBI Taxonomy" id="1420899"/>
    <lineage>
        <taxon>Bacteria</taxon>
        <taxon>Bacillati</taxon>
        <taxon>Actinomycetota</taxon>
        <taxon>Actinomycetes</taxon>
        <taxon>Kitasatosporales</taxon>
        <taxon>Streptomycetaceae</taxon>
        <taxon>Streptomyces</taxon>
    </lineage>
</organism>
<dbReference type="AlphaFoldDB" id="A0A3B0AUK1"/>
<reference evidence="1 2" key="1">
    <citation type="journal article" date="2015" name="Antonie Van Leeuwenhoek">
        <title>Streptomyces klenkii sp. nov., isolated from deep marine sediment.</title>
        <authorList>
            <person name="Veyisoglu A."/>
            <person name="Sahin N."/>
        </authorList>
    </citation>
    <scope>NUCLEOTIDE SEQUENCE [LARGE SCALE GENOMIC DNA]</scope>
    <source>
        <strain evidence="1 2">KCTC 29202</strain>
    </source>
</reference>
<accession>A0A3B0AUK1</accession>
<name>A0A3B0AUK1_9ACTN</name>
<gene>
    <name evidence="1" type="ORF">D7231_29665</name>
</gene>
<protein>
    <submittedName>
        <fullName evidence="1">Uncharacterized protein</fullName>
    </submittedName>
</protein>
<proteinExistence type="predicted"/>
<evidence type="ECO:0000313" key="1">
    <source>
        <dbReference type="EMBL" id="RKN64171.1"/>
    </source>
</evidence>
<sequence length="83" mass="8876">MLSTCTCADRAHQPRPAIGSFVLDKRDGAVGQVMRNGGSQLLLRLPGGGKEWAVDPFEVRTPTEAELLSAKVQAANAASRWGR</sequence>